<dbReference type="InterPro" id="IPR008995">
    <property type="entry name" value="Mo/tungstate-bd_C_term_dom"/>
</dbReference>
<evidence type="ECO:0000256" key="2">
    <source>
        <dbReference type="PROSITE-ProRule" id="PRU01213"/>
    </source>
</evidence>
<evidence type="ECO:0000259" key="3">
    <source>
        <dbReference type="PROSITE" id="PS51866"/>
    </source>
</evidence>
<gene>
    <name evidence="4" type="ORF">WCY31_09095</name>
</gene>
<keyword evidence="5" id="KW-1185">Reference proteome</keyword>
<sequence length="136" mass="14467">MNRIEAYITSIERRDNITIVSFDAAGAPMRMMALGLAIPIAVGTRVILGAKASHVALAKKLEGHLSISNRLEAVIETVETGALLCSVTLRVGPARMESIITRDSAETMALHRGDSVTALIKASDLSILEIVEKGEA</sequence>
<proteinExistence type="predicted"/>
<dbReference type="Pfam" id="PF03459">
    <property type="entry name" value="TOBE"/>
    <property type="match status" value="1"/>
</dbReference>
<accession>A0ABZ3H7W3</accession>
<evidence type="ECO:0000313" key="4">
    <source>
        <dbReference type="EMBL" id="XAU14404.1"/>
    </source>
</evidence>
<dbReference type="EMBL" id="CP147920">
    <property type="protein sequence ID" value="XAU14404.1"/>
    <property type="molecule type" value="Genomic_DNA"/>
</dbReference>
<dbReference type="InterPro" id="IPR004606">
    <property type="entry name" value="Mop_domain"/>
</dbReference>
<reference evidence="4 5" key="1">
    <citation type="submission" date="2024-03" db="EMBL/GenBank/DDBJ databases">
        <title>Sulfurimonas sp. HSL3-1.</title>
        <authorList>
            <person name="Wang S."/>
        </authorList>
    </citation>
    <scope>NUCLEOTIDE SEQUENCE [LARGE SCALE GENOMIC DNA]</scope>
    <source>
        <strain evidence="4 5">HSL3-1</strain>
    </source>
</reference>
<evidence type="ECO:0000256" key="1">
    <source>
        <dbReference type="ARBA" id="ARBA00022505"/>
    </source>
</evidence>
<keyword evidence="1 2" id="KW-0500">Molybdenum</keyword>
<dbReference type="SUPFAM" id="SSF50331">
    <property type="entry name" value="MOP-like"/>
    <property type="match status" value="1"/>
</dbReference>
<dbReference type="Proteomes" id="UP001447842">
    <property type="component" value="Chromosome"/>
</dbReference>
<dbReference type="PROSITE" id="PS51866">
    <property type="entry name" value="MOP"/>
    <property type="match status" value="1"/>
</dbReference>
<protein>
    <submittedName>
        <fullName evidence="4">TOBE domain-containing protein</fullName>
    </submittedName>
</protein>
<evidence type="ECO:0000313" key="5">
    <source>
        <dbReference type="Proteomes" id="UP001447842"/>
    </source>
</evidence>
<dbReference type="Gene3D" id="2.40.50.100">
    <property type="match status" value="1"/>
</dbReference>
<feature type="domain" description="Mop" evidence="3">
    <location>
        <begin position="64"/>
        <end position="129"/>
    </location>
</feature>
<dbReference type="InterPro" id="IPR005116">
    <property type="entry name" value="Transp-assoc_OB_typ1"/>
</dbReference>
<dbReference type="RefSeq" id="WP_345972141.1">
    <property type="nucleotide sequence ID" value="NZ_CP147920.1"/>
</dbReference>
<organism evidence="4 5">
    <name type="scientific">Sulfurimonas diazotrophicus</name>
    <dbReference type="NCBI Taxonomy" id="3131939"/>
    <lineage>
        <taxon>Bacteria</taxon>
        <taxon>Pseudomonadati</taxon>
        <taxon>Campylobacterota</taxon>
        <taxon>Epsilonproteobacteria</taxon>
        <taxon>Campylobacterales</taxon>
        <taxon>Sulfurimonadaceae</taxon>
        <taxon>Sulfurimonas</taxon>
    </lineage>
</organism>
<name>A0ABZ3H7W3_9BACT</name>